<reference evidence="2" key="2">
    <citation type="submission" date="2023-05" db="EMBL/GenBank/DDBJ databases">
        <authorList>
            <person name="Fouks B."/>
        </authorList>
    </citation>
    <scope>NUCLEOTIDE SEQUENCE</scope>
    <source>
        <strain evidence="2">Stay&amp;Tobe</strain>
        <tissue evidence="2">Testes</tissue>
    </source>
</reference>
<accession>A0AAD8EK81</accession>
<dbReference type="Proteomes" id="UP001233999">
    <property type="component" value="Unassembled WGS sequence"/>
</dbReference>
<feature type="region of interest" description="Disordered" evidence="1">
    <location>
        <begin position="1"/>
        <end position="20"/>
    </location>
</feature>
<feature type="region of interest" description="Disordered" evidence="1">
    <location>
        <begin position="37"/>
        <end position="58"/>
    </location>
</feature>
<feature type="non-terminal residue" evidence="2">
    <location>
        <position position="293"/>
    </location>
</feature>
<feature type="compositionally biased region" description="Basic and acidic residues" evidence="1">
    <location>
        <begin position="39"/>
        <end position="52"/>
    </location>
</feature>
<reference evidence="2" key="1">
    <citation type="journal article" date="2023" name="IScience">
        <title>Live-bearing cockroach genome reveals convergent evolutionary mechanisms linked to viviparity in insects and beyond.</title>
        <authorList>
            <person name="Fouks B."/>
            <person name="Harrison M.C."/>
            <person name="Mikhailova A.A."/>
            <person name="Marchal E."/>
            <person name="English S."/>
            <person name="Carruthers M."/>
            <person name="Jennings E.C."/>
            <person name="Chiamaka E.L."/>
            <person name="Frigard R.A."/>
            <person name="Pippel M."/>
            <person name="Attardo G.M."/>
            <person name="Benoit J.B."/>
            <person name="Bornberg-Bauer E."/>
            <person name="Tobe S.S."/>
        </authorList>
    </citation>
    <scope>NUCLEOTIDE SEQUENCE</scope>
    <source>
        <strain evidence="2">Stay&amp;Tobe</strain>
    </source>
</reference>
<dbReference type="EMBL" id="JASPKZ010003449">
    <property type="protein sequence ID" value="KAJ9593293.1"/>
    <property type="molecule type" value="Genomic_DNA"/>
</dbReference>
<name>A0AAD8EK81_DIPPU</name>
<feature type="compositionally biased region" description="Basic and acidic residues" evidence="1">
    <location>
        <begin position="238"/>
        <end position="247"/>
    </location>
</feature>
<evidence type="ECO:0000313" key="3">
    <source>
        <dbReference type="Proteomes" id="UP001233999"/>
    </source>
</evidence>
<feature type="region of interest" description="Disordered" evidence="1">
    <location>
        <begin position="225"/>
        <end position="247"/>
    </location>
</feature>
<gene>
    <name evidence="2" type="ORF">L9F63_015168</name>
</gene>
<comment type="caution">
    <text evidence="2">The sequence shown here is derived from an EMBL/GenBank/DDBJ whole genome shotgun (WGS) entry which is preliminary data.</text>
</comment>
<organism evidence="2 3">
    <name type="scientific">Diploptera punctata</name>
    <name type="common">Pacific beetle cockroach</name>
    <dbReference type="NCBI Taxonomy" id="6984"/>
    <lineage>
        <taxon>Eukaryota</taxon>
        <taxon>Metazoa</taxon>
        <taxon>Ecdysozoa</taxon>
        <taxon>Arthropoda</taxon>
        <taxon>Hexapoda</taxon>
        <taxon>Insecta</taxon>
        <taxon>Pterygota</taxon>
        <taxon>Neoptera</taxon>
        <taxon>Polyneoptera</taxon>
        <taxon>Dictyoptera</taxon>
        <taxon>Blattodea</taxon>
        <taxon>Blaberoidea</taxon>
        <taxon>Blaberidae</taxon>
        <taxon>Diplopterinae</taxon>
        <taxon>Diploptera</taxon>
    </lineage>
</organism>
<dbReference type="AlphaFoldDB" id="A0AAD8EK81"/>
<evidence type="ECO:0000313" key="2">
    <source>
        <dbReference type="EMBL" id="KAJ9593293.1"/>
    </source>
</evidence>
<keyword evidence="3" id="KW-1185">Reference proteome</keyword>
<sequence>MQADSSTDCCQSSSNELPPSMFIAERHLRNVIEMISEANNDHDSDTSAKEIETSYPQRETSTLLSSVLSSIADITSINDVERDGHSKKADMEEKENFNPKVVTINLGEQMTRSTQNDNVNVQRLRNSHICHCKVGTVSQDKTEEICQDKNDGSPVNRENENNYCIFQENRDQRGEEPLEIKHDMHFLNLCGKNEKKVRICQCEQEENTIDNLLHRKIVTQMEEKRKENFSHAESVPKVNEKTDKRDDPCMAATGITNTPVPSQVQPPASYEPTCSCPLHGYYENNAQMLCDEN</sequence>
<protein>
    <submittedName>
        <fullName evidence="2">Uncharacterized protein</fullName>
    </submittedName>
</protein>
<proteinExistence type="predicted"/>
<evidence type="ECO:0000256" key="1">
    <source>
        <dbReference type="SAM" id="MobiDB-lite"/>
    </source>
</evidence>
<feature type="compositionally biased region" description="Polar residues" evidence="1">
    <location>
        <begin position="1"/>
        <end position="17"/>
    </location>
</feature>